<dbReference type="GO" id="GO:0006887">
    <property type="term" value="P:exocytosis"/>
    <property type="evidence" value="ECO:0007669"/>
    <property type="project" value="UniProtKB-KW"/>
</dbReference>
<feature type="domain" description="EGF-like" evidence="31">
    <location>
        <begin position="73"/>
        <end position="109"/>
    </location>
</feature>
<dbReference type="InterPro" id="IPR000800">
    <property type="entry name" value="Notch_dom"/>
</dbReference>
<dbReference type="Gene3D" id="2.10.25.10">
    <property type="entry name" value="Laminin"/>
    <property type="match status" value="6"/>
</dbReference>
<feature type="domain" description="EGF-like" evidence="31">
    <location>
        <begin position="150"/>
        <end position="187"/>
    </location>
</feature>
<feature type="chain" id="PRO_5026259136" evidence="30">
    <location>
        <begin position="31"/>
        <end position="1011"/>
    </location>
</feature>
<evidence type="ECO:0000256" key="1">
    <source>
        <dbReference type="ARBA" id="ARBA00004123"/>
    </source>
</evidence>
<organism evidence="33">
    <name type="scientific">Aceria tosichella</name>
    <name type="common">wheat curl mite</name>
    <dbReference type="NCBI Taxonomy" id="561515"/>
    <lineage>
        <taxon>Eukaryota</taxon>
        <taxon>Metazoa</taxon>
        <taxon>Ecdysozoa</taxon>
        <taxon>Arthropoda</taxon>
        <taxon>Chelicerata</taxon>
        <taxon>Arachnida</taxon>
        <taxon>Acari</taxon>
        <taxon>Acariformes</taxon>
        <taxon>Trombidiformes</taxon>
        <taxon>Prostigmata</taxon>
        <taxon>Eupodina</taxon>
        <taxon>Eriophyoidea</taxon>
        <taxon>Eriophyidae</taxon>
        <taxon>Eriophyinae</taxon>
        <taxon>Aceriini</taxon>
        <taxon>Aceria</taxon>
    </lineage>
</organism>
<dbReference type="InterPro" id="IPR013032">
    <property type="entry name" value="EGF-like_CS"/>
</dbReference>
<keyword evidence="20" id="KW-0472">Membrane</keyword>
<dbReference type="PROSITE" id="PS50258">
    <property type="entry name" value="LNR"/>
    <property type="match status" value="2"/>
</dbReference>
<comment type="similarity">
    <text evidence="4">Belongs to the NOTCH family.</text>
</comment>
<dbReference type="GO" id="GO:0080090">
    <property type="term" value="P:regulation of primary metabolic process"/>
    <property type="evidence" value="ECO:0007669"/>
    <property type="project" value="UniProtKB-ARBA"/>
</dbReference>
<feature type="repeat" description="ANK" evidence="27">
    <location>
        <begin position="861"/>
        <end position="893"/>
    </location>
</feature>
<dbReference type="GO" id="GO:0044231">
    <property type="term" value="C:host cell presynaptic membrane"/>
    <property type="evidence" value="ECO:0007669"/>
    <property type="project" value="UniProtKB-KW"/>
</dbReference>
<keyword evidence="10" id="KW-0597">Phosphoprotein</keyword>
<keyword evidence="14" id="KW-0221">Differentiation</keyword>
<keyword evidence="13" id="KW-0677">Repeat</keyword>
<protein>
    <submittedName>
        <fullName evidence="33">Neurogenic locus Notch protein</fullName>
    </submittedName>
</protein>
<dbReference type="FunFam" id="2.10.25.10:FF:000136">
    <property type="entry name" value="Neurogenic locus notch 1"/>
    <property type="match status" value="1"/>
</dbReference>
<keyword evidence="5" id="KW-0217">Developmental protein</keyword>
<evidence type="ECO:0000256" key="22">
    <source>
        <dbReference type="ARBA" id="ARBA00023159"/>
    </source>
</evidence>
<dbReference type="GO" id="GO:0007219">
    <property type="term" value="P:Notch signaling pathway"/>
    <property type="evidence" value="ECO:0007669"/>
    <property type="project" value="UniProtKB-KW"/>
</dbReference>
<feature type="disulfide bond" evidence="28">
    <location>
        <begin position="177"/>
        <end position="186"/>
    </location>
</feature>
<dbReference type="SMART" id="SM00181">
    <property type="entry name" value="EGF"/>
    <property type="match status" value="6"/>
</dbReference>
<evidence type="ECO:0000256" key="29">
    <source>
        <dbReference type="SAM" id="MobiDB-lite"/>
    </source>
</evidence>
<evidence type="ECO:0000256" key="10">
    <source>
        <dbReference type="ARBA" id="ARBA00022553"/>
    </source>
</evidence>
<feature type="disulfide bond" evidence="28">
    <location>
        <begin position="138"/>
        <end position="147"/>
    </location>
</feature>
<dbReference type="InterPro" id="IPR002110">
    <property type="entry name" value="Ankyrin_rpt"/>
</dbReference>
<evidence type="ECO:0000256" key="18">
    <source>
        <dbReference type="ARBA" id="ARBA00023028"/>
    </source>
</evidence>
<evidence type="ECO:0000256" key="6">
    <source>
        <dbReference type="ARBA" id="ARBA00022475"/>
    </source>
</evidence>
<dbReference type="FunFam" id="2.10.25.10:FF:000143">
    <property type="entry name" value="Protein crumbs 1"/>
    <property type="match status" value="1"/>
</dbReference>
<dbReference type="GO" id="GO:0009967">
    <property type="term" value="P:positive regulation of signal transduction"/>
    <property type="evidence" value="ECO:0007669"/>
    <property type="project" value="UniProtKB-ARBA"/>
</dbReference>
<feature type="disulfide bond" evidence="28">
    <location>
        <begin position="61"/>
        <end position="70"/>
    </location>
</feature>
<dbReference type="SUPFAM" id="SSF48403">
    <property type="entry name" value="Ankyrin repeat"/>
    <property type="match status" value="1"/>
</dbReference>
<reference evidence="33" key="1">
    <citation type="submission" date="2018-10" db="EMBL/GenBank/DDBJ databases">
        <title>Transcriptome assembly of Aceria tosichella (Wheat curl mite) Type 2.</title>
        <authorList>
            <person name="Scully E.D."/>
            <person name="Geib S.M."/>
            <person name="Palmer N.A."/>
            <person name="Gupta A.K."/>
            <person name="Sarath G."/>
            <person name="Tatineni S."/>
        </authorList>
    </citation>
    <scope>NUCLEOTIDE SEQUENCE</scope>
    <source>
        <strain evidence="33">LincolnNE</strain>
    </source>
</reference>
<keyword evidence="19 27" id="KW-0040">ANK repeat</keyword>
<keyword evidence="11" id="KW-0812">Transmembrane</keyword>
<dbReference type="PANTHER" id="PTHR45836">
    <property type="entry name" value="SLIT HOMOLOG"/>
    <property type="match status" value="1"/>
</dbReference>
<keyword evidence="6" id="KW-1003">Cell membrane</keyword>
<dbReference type="GO" id="GO:0051093">
    <property type="term" value="P:negative regulation of developmental process"/>
    <property type="evidence" value="ECO:0007669"/>
    <property type="project" value="UniProtKB-ARBA"/>
</dbReference>
<keyword evidence="7" id="KW-0268">Exocytosis</keyword>
<feature type="domain" description="LNR" evidence="32">
    <location>
        <begin position="346"/>
        <end position="382"/>
    </location>
</feature>
<dbReference type="InterPro" id="IPR000742">
    <property type="entry name" value="EGF"/>
</dbReference>
<feature type="compositionally biased region" description="Basic and acidic residues" evidence="29">
    <location>
        <begin position="559"/>
        <end position="568"/>
    </location>
</feature>
<dbReference type="SUPFAM" id="SSF57184">
    <property type="entry name" value="Growth factor receptor domain"/>
    <property type="match status" value="1"/>
</dbReference>
<proteinExistence type="inferred from homology"/>
<evidence type="ECO:0000256" key="8">
    <source>
        <dbReference type="ARBA" id="ARBA00022536"/>
    </source>
</evidence>
<dbReference type="InterPro" id="IPR018097">
    <property type="entry name" value="EGF_Ca-bd_CS"/>
</dbReference>
<evidence type="ECO:0000256" key="26">
    <source>
        <dbReference type="ARBA" id="ARBA00023298"/>
    </source>
</evidence>
<feature type="repeat" description="ANK" evidence="27">
    <location>
        <begin position="794"/>
        <end position="826"/>
    </location>
</feature>
<feature type="disulfide bond" evidence="28">
    <location>
        <begin position="99"/>
        <end position="108"/>
    </location>
</feature>
<evidence type="ECO:0000313" key="33">
    <source>
        <dbReference type="EMBL" id="MDE52054.1"/>
    </source>
</evidence>
<evidence type="ECO:0000256" key="24">
    <source>
        <dbReference type="ARBA" id="ARBA00023180"/>
    </source>
</evidence>
<dbReference type="EMBL" id="GGYP01007283">
    <property type="protein sequence ID" value="MDE52054.1"/>
    <property type="molecule type" value="Transcribed_RNA"/>
</dbReference>
<feature type="repeat" description="ANK" evidence="27">
    <location>
        <begin position="827"/>
        <end position="848"/>
    </location>
</feature>
<evidence type="ECO:0000256" key="15">
    <source>
        <dbReference type="ARBA" id="ARBA00022976"/>
    </source>
</evidence>
<feature type="disulfide bond" evidence="28">
    <location>
        <begin position="215"/>
        <end position="224"/>
    </location>
</feature>
<dbReference type="GO" id="GO:0051241">
    <property type="term" value="P:negative regulation of multicellular organismal process"/>
    <property type="evidence" value="ECO:0007669"/>
    <property type="project" value="UniProtKB-ARBA"/>
</dbReference>
<evidence type="ECO:0000259" key="31">
    <source>
        <dbReference type="PROSITE" id="PS50026"/>
    </source>
</evidence>
<dbReference type="CDD" id="cd00054">
    <property type="entry name" value="EGF_CA"/>
    <property type="match status" value="6"/>
</dbReference>
<dbReference type="PANTHER" id="PTHR45836:SF23">
    <property type="entry name" value="NEUROGENIC LOCUS NOTCH HOMOLOG PROTEIN 1"/>
    <property type="match status" value="1"/>
</dbReference>
<dbReference type="InterPro" id="IPR035993">
    <property type="entry name" value="Notch-like_dom_sf"/>
</dbReference>
<evidence type="ECO:0000256" key="5">
    <source>
        <dbReference type="ARBA" id="ARBA00022473"/>
    </source>
</evidence>
<keyword evidence="24" id="KW-0325">Glycoprotein</keyword>
<dbReference type="SMART" id="SM00248">
    <property type="entry name" value="ANK"/>
    <property type="match status" value="7"/>
</dbReference>
<keyword evidence="17" id="KW-0805">Transcription regulation</keyword>
<keyword evidence="12 30" id="KW-0732">Signal</keyword>
<dbReference type="SUPFAM" id="SSF90193">
    <property type="entry name" value="Notch domain"/>
    <property type="match status" value="2"/>
</dbReference>
<keyword evidence="9" id="KW-1052">Target cell membrane</keyword>
<dbReference type="PROSITE" id="PS00022">
    <property type="entry name" value="EGF_1"/>
    <property type="match status" value="6"/>
</dbReference>
<dbReference type="PROSITE" id="PS50297">
    <property type="entry name" value="ANK_REP_REGION"/>
    <property type="match status" value="3"/>
</dbReference>
<dbReference type="FunFam" id="2.10.25.10:FF:000565">
    <property type="entry name" value="Predicted protein"/>
    <property type="match status" value="1"/>
</dbReference>
<evidence type="ECO:0000256" key="25">
    <source>
        <dbReference type="ARBA" id="ARBA00023242"/>
    </source>
</evidence>
<evidence type="ECO:0000256" key="4">
    <source>
        <dbReference type="ARBA" id="ARBA00005847"/>
    </source>
</evidence>
<feature type="compositionally biased region" description="Low complexity" evidence="29">
    <location>
        <begin position="923"/>
        <end position="940"/>
    </location>
</feature>
<dbReference type="GO" id="GO:0005509">
    <property type="term" value="F:calcium ion binding"/>
    <property type="evidence" value="ECO:0007669"/>
    <property type="project" value="InterPro"/>
</dbReference>
<feature type="repeat" description="ANK" evidence="27">
    <location>
        <begin position="760"/>
        <end position="793"/>
    </location>
</feature>
<evidence type="ECO:0000256" key="11">
    <source>
        <dbReference type="ARBA" id="ARBA00022692"/>
    </source>
</evidence>
<dbReference type="Pfam" id="PF12796">
    <property type="entry name" value="Ank_2"/>
    <property type="match status" value="1"/>
</dbReference>
<dbReference type="PROSITE" id="PS00010">
    <property type="entry name" value="ASX_HYDROXYL"/>
    <property type="match status" value="4"/>
</dbReference>
<keyword evidence="18" id="KW-0800">Toxin</keyword>
<dbReference type="InterPro" id="IPR009030">
    <property type="entry name" value="Growth_fac_rcpt_cys_sf"/>
</dbReference>
<keyword evidence="18" id="KW-0638">Presynaptic neurotoxin</keyword>
<evidence type="ECO:0000256" key="19">
    <source>
        <dbReference type="ARBA" id="ARBA00023043"/>
    </source>
</evidence>
<dbReference type="GO" id="GO:0005634">
    <property type="term" value="C:nucleus"/>
    <property type="evidence" value="ECO:0007669"/>
    <property type="project" value="UniProtKB-SubCell"/>
</dbReference>
<feature type="disulfide bond" evidence="28">
    <location>
        <begin position="119"/>
        <end position="136"/>
    </location>
</feature>
<evidence type="ECO:0000256" key="2">
    <source>
        <dbReference type="ARBA" id="ARBA00004175"/>
    </source>
</evidence>
<dbReference type="PRINTS" id="PR01983">
    <property type="entry name" value="NOTCH"/>
</dbReference>
<evidence type="ECO:0000256" key="13">
    <source>
        <dbReference type="ARBA" id="ARBA00022737"/>
    </source>
</evidence>
<evidence type="ECO:0000256" key="23">
    <source>
        <dbReference type="ARBA" id="ARBA00023163"/>
    </source>
</evidence>
<evidence type="ECO:0000256" key="28">
    <source>
        <dbReference type="PROSITE-ProRule" id="PRU00076"/>
    </source>
</evidence>
<feature type="domain" description="EGF-like" evidence="31">
    <location>
        <begin position="110"/>
        <end position="148"/>
    </location>
</feature>
<dbReference type="Gene3D" id="4.10.470.20">
    <property type="match status" value="2"/>
</dbReference>
<feature type="signal peptide" evidence="30">
    <location>
        <begin position="1"/>
        <end position="30"/>
    </location>
</feature>
<comment type="caution">
    <text evidence="28">Lacks conserved residue(s) required for the propagation of feature annotation.</text>
</comment>
<evidence type="ECO:0000256" key="20">
    <source>
        <dbReference type="ARBA" id="ARBA00023136"/>
    </source>
</evidence>
<dbReference type="FunFam" id="2.10.25.10:FF:000173">
    <property type="entry name" value="Neurogenic locus notch protein 2"/>
    <property type="match status" value="1"/>
</dbReference>
<keyword evidence="25" id="KW-0539">Nucleus</keyword>
<dbReference type="Gene3D" id="1.25.40.20">
    <property type="entry name" value="Ankyrin repeat-containing domain"/>
    <property type="match status" value="1"/>
</dbReference>
<dbReference type="GO" id="GO:0003002">
    <property type="term" value="P:regionalization"/>
    <property type="evidence" value="ECO:0007669"/>
    <property type="project" value="UniProtKB-ARBA"/>
</dbReference>
<evidence type="ECO:0000256" key="27">
    <source>
        <dbReference type="PROSITE-ProRule" id="PRU00023"/>
    </source>
</evidence>
<dbReference type="GO" id="GO:0008593">
    <property type="term" value="P:regulation of Notch signaling pathway"/>
    <property type="evidence" value="ECO:0007669"/>
    <property type="project" value="UniProtKB-ARBA"/>
</dbReference>
<sequence>MKSTQFKHQSFSYIILLLVIATTIIQVALTKSINECARKPNPCQNGATCVTKPGGGYQCICVNGWEGENCTENVNDCTTAACENNATCHDRVGNFYCECPPGKTGLFCQFDDGCFNNPCHPNATCDTAPIDGKAICTCPPGFSGHDCNTDNDECAAGAPCEHGGVCVNEPGSYRCDCAKGFTGPRCEINIDECIGNPCVNGGTCLDEQGGYRCVCPRGFTGSECQINIDECASNPCENGATCKDEINSFRCMCPAGFWGERCELNATSSNWKGSDNPYLSPQNPWSLCPNAFFCWTLFKDGKCDQECNVPECLFDGKDCSSPNDIDSPVHPSPFPKPKIEKSKASCSNNEYCVKNYANGMCDQECNNEECIWDGLDCDQSDNINEITPPSTRAQGLLVLRIQPPLNFDDDTQARVELTKIIQGIYEVTKTILQMQSYRQVDDERGRATEIELIADNRRCRSSCFNSTELIAKFLAALKQKPTPKQEKWAQFDFSSRSSPDLGKPQGQASAIWGIVAGSVVVVCAVLMMISVNGSGAKNKEKAITWFPEGFSKSVVKTSRNRDPTDRKPRSGGNGGGGRGVSTLQALGGNFFRGIKRNERNISTNPNGLLNTEIDRRTATPNGDQIYHSITYDYEYGSTYNGTETMVGNMHDQPMTPTPMSMNPLNLEGPHGMTPLMVASMGQQFKKEPLGLVAYGTTSEVDSSTENNVTDLLNRGAQLNLASKVTGETALHLAARCGRADNASRLLAHCDSKDVNAKDATGRTPLHAAIAADSLGVFELLIRNRGTDLNAQTHDGTTPLILAAKVGNYSMLEELILNECEVTKSDANGKTALHWAAAVNNVDIIRRLLAVRETNKDAQDLSEETPLFLAAREGARGAVEILLSHNANKDIKDQMDMSPMDIARAKKHDDILRLLEDHEPPTPRSVSTPRSASTPRSVSTPKSVSSPRSVGPVYHSHTHIYQSSEPYNVPPCLKSLAMMTPSPESPFSPPSVYGYQNLSQPVLASQKSGVFI</sequence>
<evidence type="ECO:0000256" key="7">
    <source>
        <dbReference type="ARBA" id="ARBA00022483"/>
    </source>
</evidence>
<evidence type="ECO:0000256" key="21">
    <source>
        <dbReference type="ARBA" id="ARBA00023157"/>
    </source>
</evidence>
<feature type="region of interest" description="Disordered" evidence="29">
    <location>
        <begin position="915"/>
        <end position="950"/>
    </location>
</feature>
<dbReference type="Pfam" id="PF00066">
    <property type="entry name" value="Notch"/>
    <property type="match status" value="2"/>
</dbReference>
<gene>
    <name evidence="33" type="primary">N</name>
    <name evidence="33" type="ORF">g.11495</name>
</gene>
<dbReference type="Pfam" id="PF00023">
    <property type="entry name" value="Ank"/>
    <property type="match status" value="2"/>
</dbReference>
<keyword evidence="18" id="KW-0528">Neurotoxin</keyword>
<keyword evidence="23" id="KW-0804">Transcription</keyword>
<dbReference type="GO" id="GO:0016324">
    <property type="term" value="C:apical plasma membrane"/>
    <property type="evidence" value="ECO:0007669"/>
    <property type="project" value="UniProtKB-SubCell"/>
</dbReference>
<evidence type="ECO:0000256" key="30">
    <source>
        <dbReference type="SAM" id="SignalP"/>
    </source>
</evidence>
<dbReference type="InterPro" id="IPR001881">
    <property type="entry name" value="EGF-like_Ca-bd_dom"/>
</dbReference>
<evidence type="ECO:0000256" key="3">
    <source>
        <dbReference type="ARBA" id="ARBA00004247"/>
    </source>
</evidence>
<dbReference type="GO" id="GO:0009986">
    <property type="term" value="C:cell surface"/>
    <property type="evidence" value="ECO:0007669"/>
    <property type="project" value="TreeGrafter"/>
</dbReference>
<evidence type="ECO:0000256" key="17">
    <source>
        <dbReference type="ARBA" id="ARBA00023015"/>
    </source>
</evidence>
<evidence type="ECO:0000256" key="14">
    <source>
        <dbReference type="ARBA" id="ARBA00022782"/>
    </source>
</evidence>
<dbReference type="PROSITE" id="PS01186">
    <property type="entry name" value="EGF_2"/>
    <property type="match status" value="5"/>
</dbReference>
<dbReference type="AlphaFoldDB" id="A0A6G1SNF6"/>
<accession>A0A6G1SNF6</accession>
<dbReference type="PROSITE" id="PS01187">
    <property type="entry name" value="EGF_CA"/>
    <property type="match status" value="2"/>
</dbReference>
<dbReference type="SMART" id="SM00004">
    <property type="entry name" value="NL"/>
    <property type="match status" value="2"/>
</dbReference>
<dbReference type="SMART" id="SM00179">
    <property type="entry name" value="EGF_CA"/>
    <property type="match status" value="5"/>
</dbReference>
<dbReference type="GO" id="GO:0007411">
    <property type="term" value="P:axon guidance"/>
    <property type="evidence" value="ECO:0007669"/>
    <property type="project" value="TreeGrafter"/>
</dbReference>
<dbReference type="PROSITE" id="PS50088">
    <property type="entry name" value="ANK_REPEAT"/>
    <property type="match status" value="4"/>
</dbReference>
<dbReference type="FunFam" id="2.10.25.10:FF:000060">
    <property type="entry name" value="Neurogenic locus notch protein 1"/>
    <property type="match status" value="1"/>
</dbReference>
<dbReference type="GO" id="GO:0044218">
    <property type="term" value="C:other organism cell membrane"/>
    <property type="evidence" value="ECO:0007669"/>
    <property type="project" value="UniProtKB-KW"/>
</dbReference>
<dbReference type="Pfam" id="PF00008">
    <property type="entry name" value="EGF"/>
    <property type="match status" value="4"/>
</dbReference>
<feature type="disulfide bond" evidence="28">
    <location>
        <begin position="253"/>
        <end position="262"/>
    </location>
</feature>
<comment type="subcellular location">
    <subcellularLocation>
        <location evidence="3">Apical cell membrane</location>
        <topology evidence="3">Single-pass type I membrane protein</topology>
    </subcellularLocation>
    <subcellularLocation>
        <location evidence="1">Nucleus</location>
    </subcellularLocation>
    <subcellularLocation>
        <location evidence="2">Target cell membrane</location>
    </subcellularLocation>
</comment>
<keyword evidence="22" id="KW-0010">Activator</keyword>
<evidence type="ECO:0000256" key="9">
    <source>
        <dbReference type="ARBA" id="ARBA00022537"/>
    </source>
</evidence>
<keyword evidence="26" id="KW-1053">Target membrane</keyword>
<dbReference type="GO" id="GO:0048592">
    <property type="term" value="P:eye morphogenesis"/>
    <property type="evidence" value="ECO:0007669"/>
    <property type="project" value="UniProtKB-ARBA"/>
</dbReference>
<feature type="domain" description="LNR" evidence="32">
    <location>
        <begin position="288"/>
        <end position="324"/>
    </location>
</feature>
<dbReference type="GO" id="GO:0043235">
    <property type="term" value="C:receptor complex"/>
    <property type="evidence" value="ECO:0007669"/>
    <property type="project" value="TreeGrafter"/>
</dbReference>
<evidence type="ECO:0000259" key="32">
    <source>
        <dbReference type="PROSITE" id="PS50258"/>
    </source>
</evidence>
<dbReference type="FunFam" id="2.10.25.10:FF:000117">
    <property type="entry name" value="Delta-like protein"/>
    <property type="match status" value="1"/>
</dbReference>
<name>A0A6G1SNF6_9ACAR</name>
<dbReference type="SUPFAM" id="SSF57196">
    <property type="entry name" value="EGF/Laminin"/>
    <property type="match status" value="4"/>
</dbReference>
<feature type="region of interest" description="Disordered" evidence="29">
    <location>
        <begin position="554"/>
        <end position="582"/>
    </location>
</feature>
<keyword evidence="16" id="KW-1133">Transmembrane helix</keyword>
<dbReference type="InterPro" id="IPR051355">
    <property type="entry name" value="Notch/Slit_guidance"/>
</dbReference>
<dbReference type="InterPro" id="IPR036770">
    <property type="entry name" value="Ankyrin_rpt-contain_sf"/>
</dbReference>
<keyword evidence="8 28" id="KW-0245">EGF-like domain</keyword>
<evidence type="ECO:0000256" key="16">
    <source>
        <dbReference type="ARBA" id="ARBA00022989"/>
    </source>
</evidence>
<dbReference type="PROSITE" id="PS50026">
    <property type="entry name" value="EGF_3"/>
    <property type="match status" value="6"/>
</dbReference>
<keyword evidence="21 28" id="KW-1015">Disulfide bond</keyword>
<feature type="domain" description="EGF-like" evidence="31">
    <location>
        <begin position="227"/>
        <end position="263"/>
    </location>
</feature>
<keyword evidence="15" id="KW-0914">Notch signaling pathway</keyword>
<dbReference type="GO" id="GO:0060255">
    <property type="term" value="P:regulation of macromolecule metabolic process"/>
    <property type="evidence" value="ECO:0007669"/>
    <property type="project" value="UniProtKB-ARBA"/>
</dbReference>
<feature type="domain" description="EGF-like" evidence="31">
    <location>
        <begin position="189"/>
        <end position="225"/>
    </location>
</feature>
<feature type="domain" description="EGF-like" evidence="31">
    <location>
        <begin position="32"/>
        <end position="71"/>
    </location>
</feature>
<dbReference type="InterPro" id="IPR000152">
    <property type="entry name" value="EGF-type_Asp/Asn_hydroxyl_site"/>
</dbReference>
<evidence type="ECO:0000256" key="12">
    <source>
        <dbReference type="ARBA" id="ARBA00022729"/>
    </source>
</evidence>
<dbReference type="Pfam" id="PF12661">
    <property type="entry name" value="hEGF"/>
    <property type="match status" value="1"/>
</dbReference>